<evidence type="ECO:0000313" key="1">
    <source>
        <dbReference type="EMBL" id="PII36227.1"/>
    </source>
</evidence>
<reference evidence="1" key="1">
    <citation type="submission" date="2017-10" db="EMBL/GenBank/DDBJ databases">
        <title>Chryseobacterium sp. B5 is a hydrocarbonoclastic and plant growth promoting bacterium.</title>
        <authorList>
            <person name="Thijs S."/>
            <person name="Gkorezis P."/>
            <person name="Van Hamme J."/>
        </authorList>
    </citation>
    <scope>NUCLEOTIDE SEQUENCE</scope>
    <source>
        <strain evidence="1">B5</strain>
    </source>
</reference>
<comment type="caution">
    <text evidence="1">The sequence shown here is derived from an EMBL/GenBank/DDBJ whole genome shotgun (WGS) entry which is preliminary data.</text>
</comment>
<gene>
    <name evidence="1" type="ORF">CTI11_08755</name>
</gene>
<name>A0A2G7TAZ9_9FLAO</name>
<proteinExistence type="predicted"/>
<dbReference type="AlphaFoldDB" id="A0A2G7TAZ9"/>
<protein>
    <submittedName>
        <fullName evidence="1">Uncharacterized protein</fullName>
    </submittedName>
</protein>
<sequence>MNSLTNPDRAVPNLAAGHVLLWSQSQCALHIEPLMDMLTKNRRACAADHCMDYVPLTIGTREECDAAASRLRPVLNERRSGTPSH</sequence>
<accession>A0A2G7TAZ9</accession>
<dbReference type="EMBL" id="PEKC01000023">
    <property type="protein sequence ID" value="PII36227.1"/>
    <property type="molecule type" value="Genomic_DNA"/>
</dbReference>
<organism evidence="1">
    <name type="scientific">Chryseobacterium sp. B5</name>
    <dbReference type="NCBI Taxonomy" id="2050562"/>
    <lineage>
        <taxon>Bacteria</taxon>
        <taxon>Pseudomonadati</taxon>
        <taxon>Bacteroidota</taxon>
        <taxon>Flavobacteriia</taxon>
        <taxon>Flavobacteriales</taxon>
        <taxon>Weeksellaceae</taxon>
        <taxon>Chryseobacterium group</taxon>
        <taxon>Chryseobacterium</taxon>
    </lineage>
</organism>